<feature type="transmembrane region" description="Helical" evidence="5">
    <location>
        <begin position="45"/>
        <end position="67"/>
    </location>
</feature>
<dbReference type="GO" id="GO:0016740">
    <property type="term" value="F:transferase activity"/>
    <property type="evidence" value="ECO:0007669"/>
    <property type="project" value="UniProtKB-KW"/>
</dbReference>
<accession>A0A4R5XDA6</accession>
<protein>
    <recommendedName>
        <fullName evidence="8">CigA protein</fullName>
    </recommendedName>
</protein>
<dbReference type="AlphaFoldDB" id="A0A4R5XDA6"/>
<evidence type="ECO:0000313" key="7">
    <source>
        <dbReference type="Proteomes" id="UP000294933"/>
    </source>
</evidence>
<dbReference type="Gene3D" id="3.40.50.11340">
    <property type="match status" value="1"/>
</dbReference>
<evidence type="ECO:0000256" key="5">
    <source>
        <dbReference type="SAM" id="Phobius"/>
    </source>
</evidence>
<sequence length="528" mass="59799">SQSSPSLTLEKGAYRMHAPAPRRSPSKLRRGHVPRDVWTAPEKQMALIVLLLVLATLTCFGAAYYLLVTRWEHKVLQAEVSASDSHESLHLEVVPFEPDDLDGSSIHPDTKFLSYLPHSGFHNQRIAFENALVLARILNRTLLVPPVRLAKANGTSGYMPFDALLNYTIHAGKQDLIHCASFSSYATLPTECVNYFDYTLVSWDWIVDLDSIRAEQDILERWDFHDEWIQQHLHISEDETLILKDDNAYHYRFVDLHPQKSLGPRYLESISISELNKHPHRLLQIGTLFGSSRLRLRDSWNVAIRTDVREKMVFANPLFHEITDAVQLSLGGAYLAAHVRVGDGHFTTNARENVRVIWQRLVHNSLGFSTNDLANNSILEDESILPSNFAGLDALLPELSPSSRKRTNTHLRCQRPPHTDPHLIPLNIPLFISTDAPEPSAHEALRLFYDTFPCTFTLSDVPEQLALLDNLQSGYDGLMLRDFAIPFLDAMVAAKADDVVGTEGSTFSQFVEDVLWMQYHGWDIVQRG</sequence>
<keyword evidence="3" id="KW-0119">Carbohydrate metabolism</keyword>
<dbReference type="STRING" id="50990.A0A4R5XDA6"/>
<dbReference type="PANTHER" id="PTHR36050">
    <property type="entry name" value="O-FUCOSYLTRANSFERASE 30"/>
    <property type="match status" value="1"/>
</dbReference>
<evidence type="ECO:0000256" key="3">
    <source>
        <dbReference type="ARBA" id="ARBA00023277"/>
    </source>
</evidence>
<dbReference type="Gene3D" id="3.40.50.11350">
    <property type="match status" value="1"/>
</dbReference>
<evidence type="ECO:0000256" key="1">
    <source>
        <dbReference type="ARBA" id="ARBA00022679"/>
    </source>
</evidence>
<gene>
    <name evidence="6" type="ORF">BD410DRAFT_695414</name>
</gene>
<dbReference type="InterPro" id="IPR019378">
    <property type="entry name" value="GDP-Fuc_O-FucTrfase"/>
</dbReference>
<feature type="non-terminal residue" evidence="6">
    <location>
        <position position="1"/>
    </location>
</feature>
<dbReference type="PANTHER" id="PTHR36050:SF1">
    <property type="entry name" value="O-FUCOSYLTRANSFERASE 30"/>
    <property type="match status" value="1"/>
</dbReference>
<keyword evidence="2" id="KW-0294">Fucose metabolism</keyword>
<reference evidence="6 7" key="1">
    <citation type="submission" date="2018-06" db="EMBL/GenBank/DDBJ databases">
        <title>A transcriptomic atlas of mushroom development highlights an independent origin of complex multicellularity.</title>
        <authorList>
            <consortium name="DOE Joint Genome Institute"/>
            <person name="Krizsan K."/>
            <person name="Almasi E."/>
            <person name="Merenyi Z."/>
            <person name="Sahu N."/>
            <person name="Viragh M."/>
            <person name="Koszo T."/>
            <person name="Mondo S."/>
            <person name="Kiss B."/>
            <person name="Balint B."/>
            <person name="Kues U."/>
            <person name="Barry K."/>
            <person name="Hegedus J.C."/>
            <person name="Henrissat B."/>
            <person name="Johnson J."/>
            <person name="Lipzen A."/>
            <person name="Ohm R."/>
            <person name="Nagy I."/>
            <person name="Pangilinan J."/>
            <person name="Yan J."/>
            <person name="Xiong Y."/>
            <person name="Grigoriev I.V."/>
            <person name="Hibbett D.S."/>
            <person name="Nagy L.G."/>
        </authorList>
    </citation>
    <scope>NUCLEOTIDE SEQUENCE [LARGE SCALE GENOMIC DNA]</scope>
    <source>
        <strain evidence="6 7">SZMC22713</strain>
    </source>
</reference>
<feature type="region of interest" description="Disordered" evidence="4">
    <location>
        <begin position="1"/>
        <end position="30"/>
    </location>
</feature>
<dbReference type="GO" id="GO:0006004">
    <property type="term" value="P:fucose metabolic process"/>
    <property type="evidence" value="ECO:0007669"/>
    <property type="project" value="UniProtKB-KW"/>
</dbReference>
<keyword evidence="5" id="KW-1133">Transmembrane helix</keyword>
<keyword evidence="1" id="KW-0808">Transferase</keyword>
<evidence type="ECO:0008006" key="8">
    <source>
        <dbReference type="Google" id="ProtNLM"/>
    </source>
</evidence>
<keyword evidence="5" id="KW-0812">Transmembrane</keyword>
<proteinExistence type="predicted"/>
<dbReference type="EMBL" id="ML170156">
    <property type="protein sequence ID" value="TDL29021.1"/>
    <property type="molecule type" value="Genomic_DNA"/>
</dbReference>
<dbReference type="OrthoDB" id="1882547at2759"/>
<evidence type="ECO:0000256" key="2">
    <source>
        <dbReference type="ARBA" id="ARBA00023253"/>
    </source>
</evidence>
<keyword evidence="7" id="KW-1185">Reference proteome</keyword>
<keyword evidence="5" id="KW-0472">Membrane</keyword>
<evidence type="ECO:0000256" key="4">
    <source>
        <dbReference type="SAM" id="MobiDB-lite"/>
    </source>
</evidence>
<feature type="non-terminal residue" evidence="6">
    <location>
        <position position="528"/>
    </location>
</feature>
<dbReference type="Proteomes" id="UP000294933">
    <property type="component" value="Unassembled WGS sequence"/>
</dbReference>
<name>A0A4R5XDA6_9AGAM</name>
<organism evidence="6 7">
    <name type="scientific">Rickenella mellea</name>
    <dbReference type="NCBI Taxonomy" id="50990"/>
    <lineage>
        <taxon>Eukaryota</taxon>
        <taxon>Fungi</taxon>
        <taxon>Dikarya</taxon>
        <taxon>Basidiomycota</taxon>
        <taxon>Agaricomycotina</taxon>
        <taxon>Agaricomycetes</taxon>
        <taxon>Hymenochaetales</taxon>
        <taxon>Rickenellaceae</taxon>
        <taxon>Rickenella</taxon>
    </lineage>
</organism>
<evidence type="ECO:0000313" key="6">
    <source>
        <dbReference type="EMBL" id="TDL29021.1"/>
    </source>
</evidence>
<dbReference type="VEuPathDB" id="FungiDB:BD410DRAFT_695414"/>
<dbReference type="Pfam" id="PF10250">
    <property type="entry name" value="O-FucT"/>
    <property type="match status" value="1"/>
</dbReference>